<organism evidence="2 3">
    <name type="scientific">Novosphingobium resinovorum</name>
    <dbReference type="NCBI Taxonomy" id="158500"/>
    <lineage>
        <taxon>Bacteria</taxon>
        <taxon>Pseudomonadati</taxon>
        <taxon>Pseudomonadota</taxon>
        <taxon>Alphaproteobacteria</taxon>
        <taxon>Sphingomonadales</taxon>
        <taxon>Sphingomonadaceae</taxon>
        <taxon>Novosphingobium</taxon>
    </lineage>
</organism>
<keyword evidence="3" id="KW-1185">Reference proteome</keyword>
<proteinExistence type="predicted"/>
<dbReference type="KEGG" id="nre:BES08_05655"/>
<dbReference type="Proteomes" id="UP000094626">
    <property type="component" value="Chromosome"/>
</dbReference>
<gene>
    <name evidence="2" type="ORF">BES08_05655</name>
</gene>
<dbReference type="RefSeq" id="WP_069707756.1">
    <property type="nucleotide sequence ID" value="NZ_CP017075.1"/>
</dbReference>
<sequence>MATRPLLPNQSSATASKRFTRPSSPRRTTCASPSRLRPASGSRPSGDLAGRSVALAATIPAIFDAPLEPHYRAIGQWVAAQGEAGQCFTRHEARKHIERTFDRAVLDIVGCVDMLDLRAIVINGNDDHPPAIALICDSVGQVELGWIEKCNVLSQTMLGPVAPLGWRAAAYKALTETIPSVLPVFGFEDLMEELSAYYWDGETEDREAIASLMQWQGHALEDIDEEMLPSAIRGRRPEWMLTENAAPLSKLPKGLRSRIRAVRSAADTVIAQRSAAGAWNYESDLAIECLPEYEERAFLAPMTLVCAEAFARELDDVGRHGMEIGFMDVVGMATVTDAADIDAWFQSLKVGVEFMRAAQDLIAIDPTSGKDRR</sequence>
<dbReference type="EMBL" id="CP017075">
    <property type="protein sequence ID" value="AOR76300.1"/>
    <property type="molecule type" value="Genomic_DNA"/>
</dbReference>
<reference evidence="3" key="1">
    <citation type="journal article" date="2017" name="J. Biotechnol.">
        <title>Complete genome sequence of Novosphingobium resinovorum SA1, a versatile xenobiotic-degrading bacterium capable of utilizing sulfanilic acid.</title>
        <authorList>
            <person name="Hegedus B."/>
            <person name="Kos P.B."/>
            <person name="Balint B."/>
            <person name="Maroti G."/>
            <person name="Gan H.M."/>
            <person name="Perei K."/>
            <person name="Rakhely G."/>
        </authorList>
    </citation>
    <scope>NUCLEOTIDE SEQUENCE [LARGE SCALE GENOMIC DNA]</scope>
    <source>
        <strain evidence="3">SA1</strain>
    </source>
</reference>
<dbReference type="OrthoDB" id="7576626at2"/>
<feature type="compositionally biased region" description="Low complexity" evidence="1">
    <location>
        <begin position="21"/>
        <end position="35"/>
    </location>
</feature>
<name>A0A1D8A2K7_9SPHN</name>
<evidence type="ECO:0000313" key="2">
    <source>
        <dbReference type="EMBL" id="AOR76300.1"/>
    </source>
</evidence>
<accession>A0A1D8A2K7</accession>
<feature type="region of interest" description="Disordered" evidence="1">
    <location>
        <begin position="1"/>
        <end position="47"/>
    </location>
</feature>
<evidence type="ECO:0000313" key="3">
    <source>
        <dbReference type="Proteomes" id="UP000094626"/>
    </source>
</evidence>
<evidence type="ECO:0008006" key="4">
    <source>
        <dbReference type="Google" id="ProtNLM"/>
    </source>
</evidence>
<dbReference type="AlphaFoldDB" id="A0A1D8A2K7"/>
<evidence type="ECO:0000256" key="1">
    <source>
        <dbReference type="SAM" id="MobiDB-lite"/>
    </source>
</evidence>
<protein>
    <recommendedName>
        <fullName evidence="4">PRTRC system protein F</fullName>
    </recommendedName>
</protein>